<keyword evidence="2 5" id="KW-0238">DNA-binding</keyword>
<dbReference type="PROSITE" id="PS50949">
    <property type="entry name" value="HTH_GNTR"/>
    <property type="match status" value="1"/>
</dbReference>
<reference evidence="5" key="1">
    <citation type="submission" date="2020-10" db="EMBL/GenBank/DDBJ databases">
        <title>Sequencing the genomes of 1000 actinobacteria strains.</title>
        <authorList>
            <person name="Klenk H.-P."/>
        </authorList>
    </citation>
    <scope>NUCLEOTIDE SEQUENCE</scope>
    <source>
        <strain evidence="5">DSM 45354</strain>
    </source>
</reference>
<dbReference type="InterPro" id="IPR036388">
    <property type="entry name" value="WH-like_DNA-bd_sf"/>
</dbReference>
<dbReference type="PRINTS" id="PR00035">
    <property type="entry name" value="HTHGNTR"/>
</dbReference>
<dbReference type="InterPro" id="IPR036390">
    <property type="entry name" value="WH_DNA-bd_sf"/>
</dbReference>
<dbReference type="Gene3D" id="1.10.10.10">
    <property type="entry name" value="Winged helix-like DNA-binding domain superfamily/Winged helix DNA-binding domain"/>
    <property type="match status" value="1"/>
</dbReference>
<dbReference type="RefSeq" id="WP_192748511.1">
    <property type="nucleotide sequence ID" value="NZ_BAABJL010000266.1"/>
</dbReference>
<dbReference type="AlphaFoldDB" id="A0A927MP20"/>
<dbReference type="InterPro" id="IPR000524">
    <property type="entry name" value="Tscrpt_reg_HTH_GntR"/>
</dbReference>
<dbReference type="PANTHER" id="PTHR44846">
    <property type="entry name" value="MANNOSYL-D-GLYCERATE TRANSPORT/METABOLISM SYSTEM REPRESSOR MNGR-RELATED"/>
    <property type="match status" value="1"/>
</dbReference>
<dbReference type="GO" id="GO:0045892">
    <property type="term" value="P:negative regulation of DNA-templated transcription"/>
    <property type="evidence" value="ECO:0007669"/>
    <property type="project" value="TreeGrafter"/>
</dbReference>
<feature type="domain" description="HTH gntR-type" evidence="4">
    <location>
        <begin position="13"/>
        <end position="81"/>
    </location>
</feature>
<dbReference type="EMBL" id="JADBEM010000001">
    <property type="protein sequence ID" value="MBE1603776.1"/>
    <property type="molecule type" value="Genomic_DNA"/>
</dbReference>
<evidence type="ECO:0000256" key="3">
    <source>
        <dbReference type="ARBA" id="ARBA00023163"/>
    </source>
</evidence>
<dbReference type="GO" id="GO:0003700">
    <property type="term" value="F:DNA-binding transcription factor activity"/>
    <property type="evidence" value="ECO:0007669"/>
    <property type="project" value="InterPro"/>
</dbReference>
<evidence type="ECO:0000313" key="6">
    <source>
        <dbReference type="Proteomes" id="UP000638648"/>
    </source>
</evidence>
<dbReference type="PANTHER" id="PTHR44846:SF1">
    <property type="entry name" value="MANNOSYL-D-GLYCERATE TRANSPORT_METABOLISM SYSTEM REPRESSOR MNGR-RELATED"/>
    <property type="match status" value="1"/>
</dbReference>
<dbReference type="GO" id="GO:0003677">
    <property type="term" value="F:DNA binding"/>
    <property type="evidence" value="ECO:0007669"/>
    <property type="project" value="UniProtKB-KW"/>
</dbReference>
<dbReference type="InterPro" id="IPR050679">
    <property type="entry name" value="Bact_HTH_transcr_reg"/>
</dbReference>
<proteinExistence type="predicted"/>
<evidence type="ECO:0000256" key="1">
    <source>
        <dbReference type="ARBA" id="ARBA00023015"/>
    </source>
</evidence>
<keyword evidence="3" id="KW-0804">Transcription</keyword>
<comment type="caution">
    <text evidence="5">The sequence shown here is derived from an EMBL/GenBank/DDBJ whole genome shotgun (WGS) entry which is preliminary data.</text>
</comment>
<keyword evidence="6" id="KW-1185">Reference proteome</keyword>
<evidence type="ECO:0000259" key="4">
    <source>
        <dbReference type="PROSITE" id="PS50949"/>
    </source>
</evidence>
<evidence type="ECO:0000313" key="5">
    <source>
        <dbReference type="EMBL" id="MBE1603776.1"/>
    </source>
</evidence>
<evidence type="ECO:0000256" key="2">
    <source>
        <dbReference type="ARBA" id="ARBA00023125"/>
    </source>
</evidence>
<sequence length="90" mass="10048">MGPDDKVVHDAPLPPYRQLAEILRARVQRGDWLPNKPLPSELQLAGTYDVARGTVRRAIGLLIEDGILFTVPHRGTYVSERGHRKEAPTP</sequence>
<dbReference type="CDD" id="cd07377">
    <property type="entry name" value="WHTH_GntR"/>
    <property type="match status" value="1"/>
</dbReference>
<dbReference type="SUPFAM" id="SSF46785">
    <property type="entry name" value="Winged helix' DNA-binding domain"/>
    <property type="match status" value="1"/>
</dbReference>
<keyword evidence="1" id="KW-0805">Transcription regulation</keyword>
<gene>
    <name evidence="5" type="ORF">HEB94_000624</name>
</gene>
<accession>A0A927MP20</accession>
<dbReference type="Pfam" id="PF00392">
    <property type="entry name" value="GntR"/>
    <property type="match status" value="1"/>
</dbReference>
<dbReference type="SMART" id="SM00345">
    <property type="entry name" value="HTH_GNTR"/>
    <property type="match status" value="1"/>
</dbReference>
<organism evidence="5 6">
    <name type="scientific">Actinopolymorpha pittospori</name>
    <dbReference type="NCBI Taxonomy" id="648752"/>
    <lineage>
        <taxon>Bacteria</taxon>
        <taxon>Bacillati</taxon>
        <taxon>Actinomycetota</taxon>
        <taxon>Actinomycetes</taxon>
        <taxon>Propionibacteriales</taxon>
        <taxon>Actinopolymorphaceae</taxon>
        <taxon>Actinopolymorpha</taxon>
    </lineage>
</organism>
<protein>
    <submittedName>
        <fullName evidence="5">DNA-binding GntR family transcriptional regulator</fullName>
    </submittedName>
</protein>
<dbReference type="Proteomes" id="UP000638648">
    <property type="component" value="Unassembled WGS sequence"/>
</dbReference>
<name>A0A927MP20_9ACTN</name>